<accession>A0A9D3P8Q6</accession>
<dbReference type="OrthoDB" id="9862982at2759"/>
<proteinExistence type="inferred from homology"/>
<evidence type="ECO:0000256" key="5">
    <source>
        <dbReference type="ARBA" id="ARBA00022685"/>
    </source>
</evidence>
<keyword evidence="4" id="KW-0765">Sulfation</keyword>
<evidence type="ECO:0000256" key="4">
    <source>
        <dbReference type="ARBA" id="ARBA00022641"/>
    </source>
</evidence>
<comment type="subcellular location">
    <subcellularLocation>
        <location evidence="1 7">Secreted</location>
    </subcellularLocation>
</comment>
<dbReference type="PANTHER" id="PTHR10786:SF0">
    <property type="entry name" value="CHOLECYSTOKININ"/>
    <property type="match status" value="1"/>
</dbReference>
<dbReference type="GO" id="GO:0030424">
    <property type="term" value="C:axon"/>
    <property type="evidence" value="ECO:0007669"/>
    <property type="project" value="TreeGrafter"/>
</dbReference>
<evidence type="ECO:0000256" key="2">
    <source>
        <dbReference type="ARBA" id="ARBA00006273"/>
    </source>
</evidence>
<dbReference type="PROSITE" id="PS00259">
    <property type="entry name" value="GASTRIN"/>
    <property type="match status" value="1"/>
</dbReference>
<name>A0A9D3P8Q6_9TELE</name>
<dbReference type="GO" id="GO:0005615">
    <property type="term" value="C:extracellular space"/>
    <property type="evidence" value="ECO:0007669"/>
    <property type="project" value="TreeGrafter"/>
</dbReference>
<dbReference type="Pfam" id="PF00918">
    <property type="entry name" value="Gastrin"/>
    <property type="match status" value="1"/>
</dbReference>
<dbReference type="InterPro" id="IPR015499">
    <property type="entry name" value="CCK-like"/>
</dbReference>
<evidence type="ECO:0000259" key="8">
    <source>
        <dbReference type="Pfam" id="PF00918"/>
    </source>
</evidence>
<dbReference type="SMART" id="SM00029">
    <property type="entry name" value="GASTRIN"/>
    <property type="match status" value="1"/>
</dbReference>
<comment type="similarity">
    <text evidence="2 7">Belongs to the gastrin/cholecystokinin family.</text>
</comment>
<evidence type="ECO:0000256" key="6">
    <source>
        <dbReference type="ARBA" id="ARBA00022815"/>
    </source>
</evidence>
<evidence type="ECO:0000256" key="3">
    <source>
        <dbReference type="ARBA" id="ARBA00022525"/>
    </source>
</evidence>
<gene>
    <name evidence="9" type="ORF">KOW79_000762</name>
</gene>
<dbReference type="InterPro" id="IPR013152">
    <property type="entry name" value="Gastrin/cholecystokinin_CS"/>
</dbReference>
<keyword evidence="6" id="KW-0027">Amidation</keyword>
<dbReference type="AlphaFoldDB" id="A0A9D3P8Q6"/>
<keyword evidence="3" id="KW-0964">Secreted</keyword>
<dbReference type="GO" id="GO:0005184">
    <property type="term" value="F:neuropeptide hormone activity"/>
    <property type="evidence" value="ECO:0007669"/>
    <property type="project" value="InterPro"/>
</dbReference>
<evidence type="ECO:0000313" key="9">
    <source>
        <dbReference type="EMBL" id="KAG7336069.1"/>
    </source>
</evidence>
<keyword evidence="5" id="KW-0165">Cleavage on pair of basic residues</keyword>
<dbReference type="GO" id="GO:0007586">
    <property type="term" value="P:digestion"/>
    <property type="evidence" value="ECO:0007669"/>
    <property type="project" value="InterPro"/>
</dbReference>
<organism evidence="9 10">
    <name type="scientific">Hemibagrus wyckioides</name>
    <dbReference type="NCBI Taxonomy" id="337641"/>
    <lineage>
        <taxon>Eukaryota</taxon>
        <taxon>Metazoa</taxon>
        <taxon>Chordata</taxon>
        <taxon>Craniata</taxon>
        <taxon>Vertebrata</taxon>
        <taxon>Euteleostomi</taxon>
        <taxon>Actinopterygii</taxon>
        <taxon>Neopterygii</taxon>
        <taxon>Teleostei</taxon>
        <taxon>Ostariophysi</taxon>
        <taxon>Siluriformes</taxon>
        <taxon>Bagridae</taxon>
        <taxon>Hemibagrus</taxon>
    </lineage>
</organism>
<evidence type="ECO:0000256" key="1">
    <source>
        <dbReference type="ARBA" id="ARBA00004613"/>
    </source>
</evidence>
<feature type="domain" description="Gastrin/cholecystokinin peptide hormone" evidence="8">
    <location>
        <begin position="47"/>
        <end position="166"/>
    </location>
</feature>
<dbReference type="EMBL" id="JAHKSW010000001">
    <property type="protein sequence ID" value="KAG7336069.1"/>
    <property type="molecule type" value="Genomic_DNA"/>
</dbReference>
<comment type="caution">
    <text evidence="9">The sequence shown here is derived from an EMBL/GenBank/DDBJ whole genome shotgun (WGS) entry which is preliminary data.</text>
</comment>
<evidence type="ECO:0000256" key="7">
    <source>
        <dbReference type="RuleBase" id="RU004362"/>
    </source>
</evidence>
<dbReference type="PANTHER" id="PTHR10786">
    <property type="entry name" value="CHOLECYSTOKININ"/>
    <property type="match status" value="1"/>
</dbReference>
<dbReference type="Proteomes" id="UP000824219">
    <property type="component" value="Linkage Group LG01"/>
</dbReference>
<evidence type="ECO:0000313" key="10">
    <source>
        <dbReference type="Proteomes" id="UP000824219"/>
    </source>
</evidence>
<keyword evidence="10" id="KW-1185">Reference proteome</keyword>
<dbReference type="InterPro" id="IPR001651">
    <property type="entry name" value="Gastrin/CCK"/>
</dbReference>
<sequence length="166" mass="18296">MVHLSSVKETTKYALSTAHLLLTPSPVSPADLLCCTASVSVQGMNTGISVLVLLVALSSSGCFSHPTRVVEEGQLDGGSVDEHTRHTRAVPPSGQLNLLSKTQEENVEEDAVHRLNELLARLISRKGSYRRSPSLNSRSNHRIKDRDYLGWMDFGRRSAEEYEYSS</sequence>
<reference evidence="9 10" key="1">
    <citation type="submission" date="2021-06" db="EMBL/GenBank/DDBJ databases">
        <title>Chromosome-level genome assembly of the red-tail catfish (Hemibagrus wyckioides).</title>
        <authorList>
            <person name="Shao F."/>
        </authorList>
    </citation>
    <scope>NUCLEOTIDE SEQUENCE [LARGE SCALE GENOMIC DNA]</scope>
    <source>
        <strain evidence="9">EC202008001</strain>
        <tissue evidence="9">Blood</tissue>
    </source>
</reference>
<protein>
    <recommendedName>
        <fullName evidence="8">Gastrin/cholecystokinin peptide hormone domain-containing protein</fullName>
    </recommendedName>
</protein>